<dbReference type="SUPFAM" id="SSF56436">
    <property type="entry name" value="C-type lectin-like"/>
    <property type="match status" value="1"/>
</dbReference>
<dbReference type="Gene3D" id="3.10.100.10">
    <property type="entry name" value="Mannose-Binding Protein A, subunit A"/>
    <property type="match status" value="1"/>
</dbReference>
<dbReference type="InterPro" id="IPR016186">
    <property type="entry name" value="C-type_lectin-like/link_sf"/>
</dbReference>
<reference evidence="3" key="2">
    <citation type="submission" date="2025-09" db="UniProtKB">
        <authorList>
            <consortium name="Ensembl"/>
        </authorList>
    </citation>
    <scope>IDENTIFICATION</scope>
    <source>
        <strain evidence="3">Glennie</strain>
    </source>
</reference>
<dbReference type="InParanoid" id="A0A6I8NJH8"/>
<dbReference type="GO" id="GO:0038187">
    <property type="term" value="F:pattern recognition receptor activity"/>
    <property type="evidence" value="ECO:0000318"/>
    <property type="project" value="GO_Central"/>
</dbReference>
<organism evidence="3 4">
    <name type="scientific">Ornithorhynchus anatinus</name>
    <name type="common">Duckbill platypus</name>
    <dbReference type="NCBI Taxonomy" id="9258"/>
    <lineage>
        <taxon>Eukaryota</taxon>
        <taxon>Metazoa</taxon>
        <taxon>Chordata</taxon>
        <taxon>Craniata</taxon>
        <taxon>Vertebrata</taxon>
        <taxon>Euteleostomi</taxon>
        <taxon>Mammalia</taxon>
        <taxon>Monotremata</taxon>
        <taxon>Ornithorhynchidae</taxon>
        <taxon>Ornithorhynchus</taxon>
    </lineage>
</organism>
<keyword evidence="4" id="KW-1185">Reference proteome</keyword>
<dbReference type="InterPro" id="IPR001304">
    <property type="entry name" value="C-type_lectin-like"/>
</dbReference>
<dbReference type="FunCoup" id="A0A6I8NJH8">
    <property type="interactions" value="336"/>
</dbReference>
<dbReference type="Ensembl" id="ENSOANT00000070882.1">
    <property type="protein sequence ID" value="ENSOANP00000040864.1"/>
    <property type="gene ID" value="ENSOANG00000047385.1"/>
</dbReference>
<feature type="domain" description="C-type lectin" evidence="2">
    <location>
        <begin position="39"/>
        <end position="156"/>
    </location>
</feature>
<accession>A0A6I8NJH8</accession>
<protein>
    <recommendedName>
        <fullName evidence="2">C-type lectin domain-containing protein</fullName>
    </recommendedName>
</protein>
<name>A0A6I8NJH8_ORNAN</name>
<evidence type="ECO:0000313" key="3">
    <source>
        <dbReference type="Ensembl" id="ENSOANP00000040864.1"/>
    </source>
</evidence>
<sequence>MCGPEHIGEGLEGLTLHCDLSVFSTGRSWDCCSRGWRPFQSRCYFISADKMSWDQSQQNCHQMGAHLVVISSDTEQKFLESILDNKAAYFLGLTYLEVSKDWRWVDQTPYNKSVLFWHAGEPNYKWEHCGSLHWIRNKGWGWNNILCDIKQNRICEMAGSHF</sequence>
<dbReference type="Pfam" id="PF00059">
    <property type="entry name" value="Lectin_C"/>
    <property type="match status" value="1"/>
</dbReference>
<dbReference type="PROSITE" id="PS50041">
    <property type="entry name" value="C_TYPE_LECTIN_2"/>
    <property type="match status" value="1"/>
</dbReference>
<dbReference type="Proteomes" id="UP000002279">
    <property type="component" value="Unplaced"/>
</dbReference>
<dbReference type="GO" id="GO:0030246">
    <property type="term" value="F:carbohydrate binding"/>
    <property type="evidence" value="ECO:0000318"/>
    <property type="project" value="GO_Central"/>
</dbReference>
<dbReference type="InterPro" id="IPR016187">
    <property type="entry name" value="CTDL_fold"/>
</dbReference>
<dbReference type="InterPro" id="IPR050111">
    <property type="entry name" value="C-type_lectin/snaclec_domain"/>
</dbReference>
<evidence type="ECO:0000256" key="1">
    <source>
        <dbReference type="ARBA" id="ARBA00022734"/>
    </source>
</evidence>
<reference evidence="3" key="1">
    <citation type="submission" date="2025-08" db="UniProtKB">
        <authorList>
            <consortium name="Ensembl"/>
        </authorList>
    </citation>
    <scope>IDENTIFICATION</scope>
    <source>
        <strain evidence="3">Glennie</strain>
    </source>
</reference>
<evidence type="ECO:0000313" key="4">
    <source>
        <dbReference type="Proteomes" id="UP000002279"/>
    </source>
</evidence>
<proteinExistence type="predicted"/>
<dbReference type="PANTHER" id="PTHR22803">
    <property type="entry name" value="MANNOSE, PHOSPHOLIPASE, LECTIN RECEPTOR RELATED"/>
    <property type="match status" value="1"/>
</dbReference>
<dbReference type="SMART" id="SM00034">
    <property type="entry name" value="CLECT"/>
    <property type="match status" value="1"/>
</dbReference>
<dbReference type="Bgee" id="ENSOANG00000047385">
    <property type="expression patterns" value="Expressed in ovary and 5 other cell types or tissues"/>
</dbReference>
<dbReference type="OMA" id="NDYEKCV"/>
<dbReference type="GeneTree" id="ENSGT00940000162867"/>
<dbReference type="InterPro" id="IPR033989">
    <property type="entry name" value="CD209-like_CTLD"/>
</dbReference>
<dbReference type="CDD" id="cd03590">
    <property type="entry name" value="CLECT_DC-SIGN_like"/>
    <property type="match status" value="1"/>
</dbReference>
<dbReference type="GO" id="GO:0006955">
    <property type="term" value="P:immune response"/>
    <property type="evidence" value="ECO:0000318"/>
    <property type="project" value="GO_Central"/>
</dbReference>
<evidence type="ECO:0000259" key="2">
    <source>
        <dbReference type="PROSITE" id="PS50041"/>
    </source>
</evidence>
<keyword evidence="1" id="KW-0430">Lectin</keyword>
<dbReference type="AlphaFoldDB" id="A0A6I8NJH8"/>
<dbReference type="GO" id="GO:0009897">
    <property type="term" value="C:external side of plasma membrane"/>
    <property type="evidence" value="ECO:0000318"/>
    <property type="project" value="GO_Central"/>
</dbReference>